<organism evidence="3 4">
    <name type="scientific">Sanghuangporus baumii</name>
    <name type="common">Phellinus baumii</name>
    <dbReference type="NCBI Taxonomy" id="108892"/>
    <lineage>
        <taxon>Eukaryota</taxon>
        <taxon>Fungi</taxon>
        <taxon>Dikarya</taxon>
        <taxon>Basidiomycota</taxon>
        <taxon>Agaricomycotina</taxon>
        <taxon>Agaricomycetes</taxon>
        <taxon>Hymenochaetales</taxon>
        <taxon>Hymenochaetaceae</taxon>
        <taxon>Sanghuangporus</taxon>
    </lineage>
</organism>
<dbReference type="OrthoDB" id="2563669at2759"/>
<comment type="caution">
    <text evidence="3">The sequence shown here is derived from an EMBL/GenBank/DDBJ whole genome shotgun (WGS) entry which is preliminary data.</text>
</comment>
<feature type="compositionally biased region" description="Low complexity" evidence="1">
    <location>
        <begin position="142"/>
        <end position="157"/>
    </location>
</feature>
<name>A0A9Q5NAC7_SANBA</name>
<dbReference type="Proteomes" id="UP000757232">
    <property type="component" value="Unassembled WGS sequence"/>
</dbReference>
<keyword evidence="4" id="KW-1185">Reference proteome</keyword>
<feature type="region of interest" description="Disordered" evidence="1">
    <location>
        <begin position="263"/>
        <end position="283"/>
    </location>
</feature>
<dbReference type="Gene3D" id="2.60.120.260">
    <property type="entry name" value="Galactose-binding domain-like"/>
    <property type="match status" value="1"/>
</dbReference>
<feature type="compositionally biased region" description="Basic and acidic residues" evidence="1">
    <location>
        <begin position="475"/>
        <end position="491"/>
    </location>
</feature>
<evidence type="ECO:0000256" key="2">
    <source>
        <dbReference type="SAM" id="Phobius"/>
    </source>
</evidence>
<sequence>MMTTNLTIDDSSTDINYSSNWAVQSSTDDPNTDRFFQSTYHSAQGDGASANLTFSGTAIYLYGTKGPGHANYSVQFDNFIIFYSANQSETEYQQLLFGQTFNTSGTHFVSLTSRHASSTDNWLDLDYITITVNETDSNSGVASASATPPTASPTISPPWVLETSSSSSSSSTNTATLVLAAVFGGIILAGAIFGIGFFLARRRNRGHDNQRPLRPDTPGTGTGGAFAYKPPPSPPSFFGGRMSPISPELYTAQSPAYDRLLPGPEPERHAHAPGQAHGAILDGRKSPHSTVSLGGATVLTAASTAYLLSPHPHKTVDEPTAHKQTESISTAVARHDIGIRTGRPLPQPRQTSAHLPIYKQHRVFGSESAIKVLKQSAGGHAGIDSESARPAMVVLPSSTTPQLTEKPDNRKEGGSSAAPDSQNERPAPLMALHAAHRSESDLSTTTRAAPGVPPRRPKRPGDGLLDFIGSQLAQKLERSASAKRRRDDGNSERTNFLKV</sequence>
<keyword evidence="2" id="KW-1133">Transmembrane helix</keyword>
<dbReference type="EMBL" id="LNZH02000151">
    <property type="protein sequence ID" value="OCB89641.1"/>
    <property type="molecule type" value="Genomic_DNA"/>
</dbReference>
<keyword evidence="2" id="KW-0472">Membrane</keyword>
<feature type="region of interest" description="Disordered" evidence="1">
    <location>
        <begin position="396"/>
        <end position="499"/>
    </location>
</feature>
<feature type="region of interest" description="Disordered" evidence="1">
    <location>
        <begin position="138"/>
        <end position="157"/>
    </location>
</feature>
<proteinExistence type="predicted"/>
<reference evidence="3" key="1">
    <citation type="submission" date="2016-06" db="EMBL/GenBank/DDBJ databases">
        <title>Draft Genome sequence of the fungus Inonotus baumii.</title>
        <authorList>
            <person name="Zhu H."/>
            <person name="Lin W."/>
        </authorList>
    </citation>
    <scope>NUCLEOTIDE SEQUENCE</scope>
    <source>
        <strain evidence="3">821</strain>
    </source>
</reference>
<protein>
    <recommendedName>
        <fullName evidence="5">Transmembrane protein</fullName>
    </recommendedName>
</protein>
<evidence type="ECO:0000313" key="3">
    <source>
        <dbReference type="EMBL" id="OCB89641.1"/>
    </source>
</evidence>
<accession>A0A9Q5NAC7</accession>
<keyword evidence="2" id="KW-0812">Transmembrane</keyword>
<feature type="region of interest" description="Disordered" evidence="1">
    <location>
        <begin position="206"/>
        <end position="238"/>
    </location>
</feature>
<dbReference type="AlphaFoldDB" id="A0A9Q5NAC7"/>
<evidence type="ECO:0000313" key="4">
    <source>
        <dbReference type="Proteomes" id="UP000757232"/>
    </source>
</evidence>
<evidence type="ECO:0008006" key="5">
    <source>
        <dbReference type="Google" id="ProtNLM"/>
    </source>
</evidence>
<gene>
    <name evidence="3" type="ORF">A7U60_g3117</name>
</gene>
<evidence type="ECO:0000256" key="1">
    <source>
        <dbReference type="SAM" id="MobiDB-lite"/>
    </source>
</evidence>
<feature type="transmembrane region" description="Helical" evidence="2">
    <location>
        <begin position="177"/>
        <end position="200"/>
    </location>
</feature>